<name>A0A549TCY6_9HYPH</name>
<sequence length="104" mass="10696">MALRQFTANAVWNTGLAGQCEAGYRTMKYSGSLGGGTLSIHSLTAEVPAIGQDPIETPLADAKLTAATVDDNGDAVKQVVFQTSGTIVVKLTGATSPDAWVAVE</sequence>
<gene>
    <name evidence="1" type="ORF">FNA46_07740</name>
</gene>
<evidence type="ECO:0000313" key="2">
    <source>
        <dbReference type="Proteomes" id="UP000316801"/>
    </source>
</evidence>
<proteinExistence type="predicted"/>
<dbReference type="AlphaFoldDB" id="A0A549TCY6"/>
<comment type="caution">
    <text evidence="1">The sequence shown here is derived from an EMBL/GenBank/DDBJ whole genome shotgun (WGS) entry which is preliminary data.</text>
</comment>
<accession>A0A549TCY6</accession>
<organism evidence="1 2">
    <name type="scientific">Rhizobium straminoryzae</name>
    <dbReference type="NCBI Taxonomy" id="1387186"/>
    <lineage>
        <taxon>Bacteria</taxon>
        <taxon>Pseudomonadati</taxon>
        <taxon>Pseudomonadota</taxon>
        <taxon>Alphaproteobacteria</taxon>
        <taxon>Hyphomicrobiales</taxon>
        <taxon>Rhizobiaceae</taxon>
        <taxon>Rhizobium/Agrobacterium group</taxon>
        <taxon>Rhizobium</taxon>
    </lineage>
</organism>
<dbReference type="RefSeq" id="WP_143124600.1">
    <property type="nucleotide sequence ID" value="NZ_VJMG01000017.1"/>
</dbReference>
<evidence type="ECO:0000313" key="1">
    <source>
        <dbReference type="EMBL" id="TRL39819.1"/>
    </source>
</evidence>
<dbReference type="EMBL" id="VJMG01000017">
    <property type="protein sequence ID" value="TRL39819.1"/>
    <property type="molecule type" value="Genomic_DNA"/>
</dbReference>
<reference evidence="1 2" key="1">
    <citation type="submission" date="2019-07" db="EMBL/GenBank/DDBJ databases">
        <title>Ln-dependent methylotrophs.</title>
        <authorList>
            <person name="Tani A."/>
        </authorList>
    </citation>
    <scope>NUCLEOTIDE SEQUENCE [LARGE SCALE GENOMIC DNA]</scope>
    <source>
        <strain evidence="1 2">SM12</strain>
    </source>
</reference>
<dbReference type="Proteomes" id="UP000316801">
    <property type="component" value="Unassembled WGS sequence"/>
</dbReference>
<protein>
    <submittedName>
        <fullName evidence="1">Uncharacterized protein</fullName>
    </submittedName>
</protein>
<keyword evidence="2" id="KW-1185">Reference proteome</keyword>